<sequence>MQYTLSFTPEAEDTYDSLSSQLVERWGERFVLKFEGRVSKALDTLSRTPFLYPVAIEETQIRKCIVHNNCSILYKVDGRIVTVICFWDNRQEPLFNI</sequence>
<proteinExistence type="predicted"/>
<dbReference type="Gene3D" id="3.30.2310.20">
    <property type="entry name" value="RelE-like"/>
    <property type="match status" value="1"/>
</dbReference>
<evidence type="ECO:0000313" key="1">
    <source>
        <dbReference type="EMBL" id="SFI52004.1"/>
    </source>
</evidence>
<dbReference type="STRING" id="1477437.SAMN05444682_104231"/>
<reference evidence="1 2" key="1">
    <citation type="submission" date="2016-10" db="EMBL/GenBank/DDBJ databases">
        <authorList>
            <person name="de Groot N.N."/>
        </authorList>
    </citation>
    <scope>NUCLEOTIDE SEQUENCE [LARGE SCALE GENOMIC DNA]</scope>
    <source>
        <strain evidence="1 2">RK1</strain>
    </source>
</reference>
<dbReference type="InterPro" id="IPR035093">
    <property type="entry name" value="RelE/ParE_toxin_dom_sf"/>
</dbReference>
<dbReference type="AlphaFoldDB" id="A0A1I3IVK9"/>
<dbReference type="EMBL" id="FOQO01000004">
    <property type="protein sequence ID" value="SFI52004.1"/>
    <property type="molecule type" value="Genomic_DNA"/>
</dbReference>
<keyword evidence="2" id="KW-1185">Reference proteome</keyword>
<dbReference type="RefSeq" id="WP_090626487.1">
    <property type="nucleotide sequence ID" value="NZ_FOQO01000004.1"/>
</dbReference>
<protein>
    <recommendedName>
        <fullName evidence="3">Plasmid stabilization system protein ParE</fullName>
    </recommendedName>
</protein>
<organism evidence="1 2">
    <name type="scientific">Parapedobacter indicus</name>
    <dbReference type="NCBI Taxonomy" id="1477437"/>
    <lineage>
        <taxon>Bacteria</taxon>
        <taxon>Pseudomonadati</taxon>
        <taxon>Bacteroidota</taxon>
        <taxon>Sphingobacteriia</taxon>
        <taxon>Sphingobacteriales</taxon>
        <taxon>Sphingobacteriaceae</taxon>
        <taxon>Parapedobacter</taxon>
    </lineage>
</organism>
<evidence type="ECO:0008006" key="3">
    <source>
        <dbReference type="Google" id="ProtNLM"/>
    </source>
</evidence>
<name>A0A1I3IVK9_9SPHI</name>
<evidence type="ECO:0000313" key="2">
    <source>
        <dbReference type="Proteomes" id="UP000198670"/>
    </source>
</evidence>
<dbReference type="Proteomes" id="UP000198670">
    <property type="component" value="Unassembled WGS sequence"/>
</dbReference>
<gene>
    <name evidence="1" type="ORF">SAMN05444682_104231</name>
</gene>
<accession>A0A1I3IVK9</accession>
<dbReference type="OrthoDB" id="1098070at2"/>